<dbReference type="GO" id="GO:0016020">
    <property type="term" value="C:membrane"/>
    <property type="evidence" value="ECO:0007669"/>
    <property type="project" value="UniProtKB-SubCell"/>
</dbReference>
<proteinExistence type="predicted"/>
<dbReference type="InterPro" id="IPR000620">
    <property type="entry name" value="EamA_dom"/>
</dbReference>
<keyword evidence="8" id="KW-1185">Reference proteome</keyword>
<dbReference type="InterPro" id="IPR050638">
    <property type="entry name" value="AA-Vitamin_Transporters"/>
</dbReference>
<evidence type="ECO:0000259" key="6">
    <source>
        <dbReference type="Pfam" id="PF00892"/>
    </source>
</evidence>
<feature type="domain" description="EamA" evidence="6">
    <location>
        <begin position="152"/>
        <end position="286"/>
    </location>
</feature>
<feature type="transmembrane region" description="Helical" evidence="5">
    <location>
        <begin position="30"/>
        <end position="52"/>
    </location>
</feature>
<accession>A0A443IZ06</accession>
<feature type="transmembrane region" description="Helical" evidence="5">
    <location>
        <begin position="213"/>
        <end position="232"/>
    </location>
</feature>
<dbReference type="SUPFAM" id="SSF103481">
    <property type="entry name" value="Multidrug resistance efflux transporter EmrE"/>
    <property type="match status" value="2"/>
</dbReference>
<dbReference type="AlphaFoldDB" id="A0A443IZ06"/>
<organism evidence="7 8">
    <name type="scientific">Paenirhodobacter populi</name>
    <dbReference type="NCBI Taxonomy" id="2306993"/>
    <lineage>
        <taxon>Bacteria</taxon>
        <taxon>Pseudomonadati</taxon>
        <taxon>Pseudomonadota</taxon>
        <taxon>Alphaproteobacteria</taxon>
        <taxon>Rhodobacterales</taxon>
        <taxon>Rhodobacter group</taxon>
        <taxon>Paenirhodobacter</taxon>
    </lineage>
</organism>
<dbReference type="InterPro" id="IPR037185">
    <property type="entry name" value="EmrE-like"/>
</dbReference>
<feature type="transmembrane region" description="Helical" evidence="5">
    <location>
        <begin position="244"/>
        <end position="263"/>
    </location>
</feature>
<reference evidence="7 8" key="1">
    <citation type="submission" date="2019-01" db="EMBL/GenBank/DDBJ databases">
        <title>Sinorhodobacter populi sp. nov. isolated from the symptomatic bark tissue of Populus euramericana canker.</title>
        <authorList>
            <person name="Xu G."/>
        </authorList>
    </citation>
    <scope>NUCLEOTIDE SEQUENCE [LARGE SCALE GENOMIC DNA]</scope>
    <source>
        <strain evidence="7 8">2D-5</strain>
    </source>
</reference>
<protein>
    <submittedName>
        <fullName evidence="7">DMT family transporter</fullName>
    </submittedName>
</protein>
<feature type="transmembrane region" description="Helical" evidence="5">
    <location>
        <begin position="89"/>
        <end position="113"/>
    </location>
</feature>
<comment type="caution">
    <text evidence="7">The sequence shown here is derived from an EMBL/GenBank/DDBJ whole genome shotgun (WGS) entry which is preliminary data.</text>
</comment>
<comment type="subcellular location">
    <subcellularLocation>
        <location evidence="1">Membrane</location>
        <topology evidence="1">Multi-pass membrane protein</topology>
    </subcellularLocation>
</comment>
<evidence type="ECO:0000256" key="3">
    <source>
        <dbReference type="ARBA" id="ARBA00022989"/>
    </source>
</evidence>
<feature type="transmembrane region" description="Helical" evidence="5">
    <location>
        <begin position="64"/>
        <end position="83"/>
    </location>
</feature>
<dbReference type="Proteomes" id="UP000285710">
    <property type="component" value="Unassembled WGS sequence"/>
</dbReference>
<evidence type="ECO:0000256" key="4">
    <source>
        <dbReference type="ARBA" id="ARBA00023136"/>
    </source>
</evidence>
<gene>
    <name evidence="7" type="ORF">D2T33_06480</name>
</gene>
<sequence length="302" mass="31656">MTPLAWILLGGLALLWGTSFLSNRLALQGMGPMTVVAIRTGGAAVLLWIAVLVQRSPLPRDPRVIPRFLFIGLLNCALPFGLIVWGQQFIASGLAGILNASAALFGVAVAAMVFRDEHLTPRRMAGVTVGFLGVVIAIGPEALRGLNLTSAGQFAIVGASLCYAFGGAYTRVAARGIAPGVAAAGMLTAAAVWMIPAMLIFEGAPGFDWPLRVDLALLWLVIGCTVAAYLLYFRLLAIAGSGNTSLVTLLIPPVAITAGTIAFGERLTISELLGFAVIAAGLCILNGWPLRMKPRDVPRRAR</sequence>
<keyword evidence="3 5" id="KW-1133">Transmembrane helix</keyword>
<keyword evidence="4 5" id="KW-0472">Membrane</keyword>
<dbReference type="EMBL" id="SAUW01000005">
    <property type="protein sequence ID" value="RWR13448.1"/>
    <property type="molecule type" value="Genomic_DNA"/>
</dbReference>
<evidence type="ECO:0000313" key="8">
    <source>
        <dbReference type="Proteomes" id="UP000285710"/>
    </source>
</evidence>
<name>A0A443IZ06_9RHOB</name>
<dbReference type="Pfam" id="PF00892">
    <property type="entry name" value="EamA"/>
    <property type="match status" value="2"/>
</dbReference>
<keyword evidence="2 5" id="KW-0812">Transmembrane</keyword>
<evidence type="ECO:0000256" key="1">
    <source>
        <dbReference type="ARBA" id="ARBA00004141"/>
    </source>
</evidence>
<feature type="transmembrane region" description="Helical" evidence="5">
    <location>
        <begin position="181"/>
        <end position="201"/>
    </location>
</feature>
<dbReference type="PANTHER" id="PTHR32322:SF9">
    <property type="entry name" value="AMINO-ACID METABOLITE EFFLUX PUMP-RELATED"/>
    <property type="match status" value="1"/>
</dbReference>
<dbReference type="PANTHER" id="PTHR32322">
    <property type="entry name" value="INNER MEMBRANE TRANSPORTER"/>
    <property type="match status" value="1"/>
</dbReference>
<feature type="domain" description="EamA" evidence="6">
    <location>
        <begin position="8"/>
        <end position="137"/>
    </location>
</feature>
<evidence type="ECO:0000256" key="5">
    <source>
        <dbReference type="SAM" id="Phobius"/>
    </source>
</evidence>
<feature type="transmembrane region" description="Helical" evidence="5">
    <location>
        <begin position="125"/>
        <end position="143"/>
    </location>
</feature>
<feature type="transmembrane region" description="Helical" evidence="5">
    <location>
        <begin position="269"/>
        <end position="290"/>
    </location>
</feature>
<evidence type="ECO:0000313" key="7">
    <source>
        <dbReference type="EMBL" id="RWR13448.1"/>
    </source>
</evidence>
<evidence type="ECO:0000256" key="2">
    <source>
        <dbReference type="ARBA" id="ARBA00022692"/>
    </source>
</evidence>
<reference evidence="7 8" key="2">
    <citation type="submission" date="2019-01" db="EMBL/GenBank/DDBJ databases">
        <authorList>
            <person name="Li Y."/>
        </authorList>
    </citation>
    <scope>NUCLEOTIDE SEQUENCE [LARGE SCALE GENOMIC DNA]</scope>
    <source>
        <strain evidence="7 8">2D-5</strain>
    </source>
</reference>